<dbReference type="Proteomes" id="UP000694251">
    <property type="component" value="Chromosome 2"/>
</dbReference>
<dbReference type="AlphaFoldDB" id="A0A8T2GEF3"/>
<organism evidence="2 3">
    <name type="scientific">Arabidopsis suecica</name>
    <name type="common">Swedish thale-cress</name>
    <name type="synonym">Cardaminopsis suecica</name>
    <dbReference type="NCBI Taxonomy" id="45249"/>
    <lineage>
        <taxon>Eukaryota</taxon>
        <taxon>Viridiplantae</taxon>
        <taxon>Streptophyta</taxon>
        <taxon>Embryophyta</taxon>
        <taxon>Tracheophyta</taxon>
        <taxon>Spermatophyta</taxon>
        <taxon>Magnoliopsida</taxon>
        <taxon>eudicotyledons</taxon>
        <taxon>Gunneridae</taxon>
        <taxon>Pentapetalae</taxon>
        <taxon>rosids</taxon>
        <taxon>malvids</taxon>
        <taxon>Brassicales</taxon>
        <taxon>Brassicaceae</taxon>
        <taxon>Camelineae</taxon>
        <taxon>Arabidopsis</taxon>
    </lineage>
</organism>
<evidence type="ECO:0000313" key="2">
    <source>
        <dbReference type="EMBL" id="KAG7641641.1"/>
    </source>
</evidence>
<feature type="compositionally biased region" description="Basic residues" evidence="1">
    <location>
        <begin position="21"/>
        <end position="36"/>
    </location>
</feature>
<reference evidence="2 3" key="1">
    <citation type="submission" date="2020-12" db="EMBL/GenBank/DDBJ databases">
        <title>Concerted genomic and epigenomic changes stabilize Arabidopsis allopolyploids.</title>
        <authorList>
            <person name="Chen Z."/>
        </authorList>
    </citation>
    <scope>NUCLEOTIDE SEQUENCE [LARGE SCALE GENOMIC DNA]</scope>
    <source>
        <strain evidence="2">As9502</strain>
        <tissue evidence="2">Leaf</tissue>
    </source>
</reference>
<dbReference type="OrthoDB" id="1875751at2759"/>
<feature type="compositionally biased region" description="Basic and acidic residues" evidence="1">
    <location>
        <begin position="37"/>
        <end position="47"/>
    </location>
</feature>
<sequence length="134" mass="16074">MILLEPQTVYRMISDKSDIKQKKKERKKKQYKKKLKRTDFDRNVKKKSPETAFRLKTLAPKPDEWRDGGRSVYKTQYNTKTKKAKRQKECNNIRPHHHQPIEKLTSIKQMALEKTVKPGTVKKRKQNINQQKEK</sequence>
<evidence type="ECO:0000256" key="1">
    <source>
        <dbReference type="SAM" id="MobiDB-lite"/>
    </source>
</evidence>
<accession>A0A8T2GEF3</accession>
<protein>
    <submittedName>
        <fullName evidence="2">Uncharacterized protein</fullName>
    </submittedName>
</protein>
<proteinExistence type="predicted"/>
<gene>
    <name evidence="2" type="ORF">ISN44_As02g016390</name>
</gene>
<name>A0A8T2GEF3_ARASU</name>
<keyword evidence="3" id="KW-1185">Reference proteome</keyword>
<dbReference type="EMBL" id="JAEFBJ010000002">
    <property type="protein sequence ID" value="KAG7641641.1"/>
    <property type="molecule type" value="Genomic_DNA"/>
</dbReference>
<comment type="caution">
    <text evidence="2">The sequence shown here is derived from an EMBL/GenBank/DDBJ whole genome shotgun (WGS) entry which is preliminary data.</text>
</comment>
<evidence type="ECO:0000313" key="3">
    <source>
        <dbReference type="Proteomes" id="UP000694251"/>
    </source>
</evidence>
<feature type="region of interest" description="Disordered" evidence="1">
    <location>
        <begin position="115"/>
        <end position="134"/>
    </location>
</feature>
<feature type="region of interest" description="Disordered" evidence="1">
    <location>
        <begin position="61"/>
        <end position="89"/>
    </location>
</feature>
<feature type="region of interest" description="Disordered" evidence="1">
    <location>
        <begin position="15"/>
        <end position="47"/>
    </location>
</feature>